<evidence type="ECO:0000313" key="2">
    <source>
        <dbReference type="Proteomes" id="UP001215598"/>
    </source>
</evidence>
<gene>
    <name evidence="1" type="ORF">B0H16DRAFT_182541</name>
</gene>
<protein>
    <submittedName>
        <fullName evidence="1">Uncharacterized protein</fullName>
    </submittedName>
</protein>
<keyword evidence="2" id="KW-1185">Reference proteome</keyword>
<name>A0AAD7MV56_9AGAR</name>
<accession>A0AAD7MV56</accession>
<sequence>MQPPAALSRRAASFASAHEALACSTRARSINVTRTNAFFSPKDLKGFPDGRSCGGTRLFHTFPGFASLLKRGSDTGKFMTAPRGVGMYAVSSCWRTFLLVSRCRLLGVSLQNRKQSERLISNTPFSGIRIPSARDASCRCGTLWSPSPQWTHVELDGIGVRFPPTA</sequence>
<organism evidence="1 2">
    <name type="scientific">Mycena metata</name>
    <dbReference type="NCBI Taxonomy" id="1033252"/>
    <lineage>
        <taxon>Eukaryota</taxon>
        <taxon>Fungi</taxon>
        <taxon>Dikarya</taxon>
        <taxon>Basidiomycota</taxon>
        <taxon>Agaricomycotina</taxon>
        <taxon>Agaricomycetes</taxon>
        <taxon>Agaricomycetidae</taxon>
        <taxon>Agaricales</taxon>
        <taxon>Marasmiineae</taxon>
        <taxon>Mycenaceae</taxon>
        <taxon>Mycena</taxon>
    </lineage>
</organism>
<dbReference type="AlphaFoldDB" id="A0AAD7MV56"/>
<dbReference type="Proteomes" id="UP001215598">
    <property type="component" value="Unassembled WGS sequence"/>
</dbReference>
<dbReference type="EMBL" id="JARKIB010000148">
    <property type="protein sequence ID" value="KAJ7732006.1"/>
    <property type="molecule type" value="Genomic_DNA"/>
</dbReference>
<proteinExistence type="predicted"/>
<reference evidence="1" key="1">
    <citation type="submission" date="2023-03" db="EMBL/GenBank/DDBJ databases">
        <title>Massive genome expansion in bonnet fungi (Mycena s.s.) driven by repeated elements and novel gene families across ecological guilds.</title>
        <authorList>
            <consortium name="Lawrence Berkeley National Laboratory"/>
            <person name="Harder C.B."/>
            <person name="Miyauchi S."/>
            <person name="Viragh M."/>
            <person name="Kuo A."/>
            <person name="Thoen E."/>
            <person name="Andreopoulos B."/>
            <person name="Lu D."/>
            <person name="Skrede I."/>
            <person name="Drula E."/>
            <person name="Henrissat B."/>
            <person name="Morin E."/>
            <person name="Kohler A."/>
            <person name="Barry K."/>
            <person name="LaButti K."/>
            <person name="Morin E."/>
            <person name="Salamov A."/>
            <person name="Lipzen A."/>
            <person name="Mereny Z."/>
            <person name="Hegedus B."/>
            <person name="Baldrian P."/>
            <person name="Stursova M."/>
            <person name="Weitz H."/>
            <person name="Taylor A."/>
            <person name="Grigoriev I.V."/>
            <person name="Nagy L.G."/>
            <person name="Martin F."/>
            <person name="Kauserud H."/>
        </authorList>
    </citation>
    <scope>NUCLEOTIDE SEQUENCE</scope>
    <source>
        <strain evidence="1">CBHHK182m</strain>
    </source>
</reference>
<comment type="caution">
    <text evidence="1">The sequence shown here is derived from an EMBL/GenBank/DDBJ whole genome shotgun (WGS) entry which is preliminary data.</text>
</comment>
<evidence type="ECO:0000313" key="1">
    <source>
        <dbReference type="EMBL" id="KAJ7732006.1"/>
    </source>
</evidence>